<dbReference type="SUPFAM" id="SSF111369">
    <property type="entry name" value="HlyD-like secretion proteins"/>
    <property type="match status" value="1"/>
</dbReference>
<proteinExistence type="predicted"/>
<dbReference type="PRINTS" id="PR01490">
    <property type="entry name" value="RTXTOXIND"/>
</dbReference>
<dbReference type="GO" id="GO:0016020">
    <property type="term" value="C:membrane"/>
    <property type="evidence" value="ECO:0007669"/>
    <property type="project" value="UniProtKB-SubCell"/>
</dbReference>
<accession>A0A495WMS3</accession>
<evidence type="ECO:0000313" key="8">
    <source>
        <dbReference type="EMBL" id="RKT63131.1"/>
    </source>
</evidence>
<dbReference type="InterPro" id="IPR058781">
    <property type="entry name" value="HH_AprE-like"/>
</dbReference>
<name>A0A495WMS3_9RHOO</name>
<dbReference type="Gene3D" id="2.40.30.170">
    <property type="match status" value="1"/>
</dbReference>
<dbReference type="PANTHER" id="PTHR30386:SF26">
    <property type="entry name" value="TRANSPORT PROTEIN COMB"/>
    <property type="match status" value="1"/>
</dbReference>
<reference evidence="8 9" key="1">
    <citation type="submission" date="2018-10" db="EMBL/GenBank/DDBJ databases">
        <title>Genomic Encyclopedia of Type Strains, Phase IV (KMG-IV): sequencing the most valuable type-strain genomes for metagenomic binning, comparative biology and taxonomic classification.</title>
        <authorList>
            <person name="Goeker M."/>
        </authorList>
    </citation>
    <scope>NUCLEOTIDE SEQUENCE [LARGE SCALE GENOMIC DNA]</scope>
    <source>
        <strain evidence="8 9">DSM 23841</strain>
    </source>
</reference>
<evidence type="ECO:0000313" key="9">
    <source>
        <dbReference type="Proteomes" id="UP000270626"/>
    </source>
</evidence>
<dbReference type="OrthoDB" id="9775513at2"/>
<dbReference type="InterPro" id="IPR058982">
    <property type="entry name" value="Beta-barrel_AprE"/>
</dbReference>
<comment type="subcellular location">
    <subcellularLocation>
        <location evidence="1">Membrane</location>
        <topology evidence="1">Single-pass membrane protein</topology>
    </subcellularLocation>
</comment>
<evidence type="ECO:0000256" key="4">
    <source>
        <dbReference type="ARBA" id="ARBA00023136"/>
    </source>
</evidence>
<comment type="caution">
    <text evidence="8">The sequence shown here is derived from an EMBL/GenBank/DDBJ whole genome shotgun (WGS) entry which is preliminary data.</text>
</comment>
<dbReference type="AlphaFoldDB" id="A0A495WMS3"/>
<evidence type="ECO:0000256" key="1">
    <source>
        <dbReference type="ARBA" id="ARBA00004167"/>
    </source>
</evidence>
<feature type="domain" description="AprE-like long alpha-helical hairpin" evidence="6">
    <location>
        <begin position="85"/>
        <end position="161"/>
    </location>
</feature>
<keyword evidence="2" id="KW-0812">Transmembrane</keyword>
<dbReference type="Pfam" id="PF25994">
    <property type="entry name" value="HH_AprE"/>
    <property type="match status" value="1"/>
</dbReference>
<evidence type="ECO:0000259" key="6">
    <source>
        <dbReference type="Pfam" id="PF25994"/>
    </source>
</evidence>
<dbReference type="Pfam" id="PF26002">
    <property type="entry name" value="Beta-barrel_AprE"/>
    <property type="match status" value="1"/>
</dbReference>
<evidence type="ECO:0000256" key="2">
    <source>
        <dbReference type="ARBA" id="ARBA00022692"/>
    </source>
</evidence>
<feature type="coiled-coil region" evidence="5">
    <location>
        <begin position="132"/>
        <end position="219"/>
    </location>
</feature>
<keyword evidence="3" id="KW-1133">Transmembrane helix</keyword>
<evidence type="ECO:0000259" key="7">
    <source>
        <dbReference type="Pfam" id="PF26002"/>
    </source>
</evidence>
<feature type="domain" description="AprE-like beta-barrel" evidence="7">
    <location>
        <begin position="268"/>
        <end position="365"/>
    </location>
</feature>
<gene>
    <name evidence="8" type="ORF">DFR40_0185</name>
</gene>
<protein>
    <submittedName>
        <fullName evidence="8">HlyD family secretion protein/adhesin transport system membrane fusion protein</fullName>
    </submittedName>
</protein>
<keyword evidence="4" id="KW-0472">Membrane</keyword>
<dbReference type="RefSeq" id="WP_121456604.1">
    <property type="nucleotide sequence ID" value="NZ_RBXP01000001.1"/>
</dbReference>
<dbReference type="Gene3D" id="2.40.50.100">
    <property type="match status" value="2"/>
</dbReference>
<sequence length="388" mass="42175">MRVVSTIRQSQGLIALAAALLAALAGWAAISDIAQIARAPGQVIASARTQVIQSANDGVIEALLVQEGQRVRKGQVLARLDRSQAEAAYQDSLGKVAALKAALVRLQAEVFGRSLVFPESVRSYPAFVANQTELFQRRQKALKAELDALRDNVRLVKEELDLSMPLLGSGDIGKTEIIRLQRQLAELNGQITNRRNKYFQDAQAEMTKAEEDLATQEQTLAERSAIYERTEITAPADGLVKNIQITTPGAKVRPGDVVMELLPTDSALVVEAKLKPADIGFVRQGLPAAIKLDAFDYSVYGVLHGEVSYISPDALSERTQSGDQVFYRAQIRIDEKAMALRNQKSGGHPVSLQPGMTATVEISTGMQTVLAYLTKPITKTLSESLAER</sequence>
<keyword evidence="5" id="KW-0175">Coiled coil</keyword>
<dbReference type="PANTHER" id="PTHR30386">
    <property type="entry name" value="MEMBRANE FUSION SUBUNIT OF EMRAB-TOLC MULTIDRUG EFFLUX PUMP"/>
    <property type="match status" value="1"/>
</dbReference>
<dbReference type="EMBL" id="RBXP01000001">
    <property type="protein sequence ID" value="RKT63131.1"/>
    <property type="molecule type" value="Genomic_DNA"/>
</dbReference>
<keyword evidence="9" id="KW-1185">Reference proteome</keyword>
<evidence type="ECO:0000256" key="3">
    <source>
        <dbReference type="ARBA" id="ARBA00022989"/>
    </source>
</evidence>
<dbReference type="Proteomes" id="UP000270626">
    <property type="component" value="Unassembled WGS sequence"/>
</dbReference>
<organism evidence="8 9">
    <name type="scientific">Azonexus fungiphilus</name>
    <dbReference type="NCBI Taxonomy" id="146940"/>
    <lineage>
        <taxon>Bacteria</taxon>
        <taxon>Pseudomonadati</taxon>
        <taxon>Pseudomonadota</taxon>
        <taxon>Betaproteobacteria</taxon>
        <taxon>Rhodocyclales</taxon>
        <taxon>Azonexaceae</taxon>
        <taxon>Azonexus</taxon>
    </lineage>
</organism>
<evidence type="ECO:0000256" key="5">
    <source>
        <dbReference type="SAM" id="Coils"/>
    </source>
</evidence>
<dbReference type="InterPro" id="IPR050739">
    <property type="entry name" value="MFP"/>
</dbReference>